<dbReference type="PANTHER" id="PTHR48174">
    <property type="entry name" value="DUF946 FAMILY PROTEIN"/>
    <property type="match status" value="1"/>
</dbReference>
<dbReference type="AlphaFoldDB" id="A0A292PW12"/>
<protein>
    <recommendedName>
        <fullName evidence="3">Vacuolar protein sorting-associated protein 62</fullName>
    </recommendedName>
</protein>
<accession>A0A292PW12</accession>
<evidence type="ECO:0000313" key="1">
    <source>
        <dbReference type="EMBL" id="CUS10981.1"/>
    </source>
</evidence>
<dbReference type="InterPro" id="IPR009291">
    <property type="entry name" value="Vps62"/>
</dbReference>
<reference evidence="1" key="1">
    <citation type="submission" date="2015-10" db="EMBL/GenBank/DDBJ databases">
        <authorList>
            <person name="Regsiter A."/>
            <person name="william w."/>
        </authorList>
    </citation>
    <scope>NUCLEOTIDE SEQUENCE</scope>
    <source>
        <strain evidence="1">Montdore</strain>
    </source>
</reference>
<organism evidence="1 2">
    <name type="scientific">Tuber aestivum</name>
    <name type="common">summer truffle</name>
    <dbReference type="NCBI Taxonomy" id="59557"/>
    <lineage>
        <taxon>Eukaryota</taxon>
        <taxon>Fungi</taxon>
        <taxon>Dikarya</taxon>
        <taxon>Ascomycota</taxon>
        <taxon>Pezizomycotina</taxon>
        <taxon>Pezizomycetes</taxon>
        <taxon>Pezizales</taxon>
        <taxon>Tuberaceae</taxon>
        <taxon>Tuber</taxon>
    </lineage>
</organism>
<evidence type="ECO:0008006" key="3">
    <source>
        <dbReference type="Google" id="ProtNLM"/>
    </source>
</evidence>
<dbReference type="Proteomes" id="UP001412239">
    <property type="component" value="Unassembled WGS sequence"/>
</dbReference>
<name>A0A292PW12_9PEZI</name>
<proteinExistence type="predicted"/>
<gene>
    <name evidence="1" type="ORF">GSTUAT00004909001</name>
</gene>
<dbReference type="EMBL" id="LN891034">
    <property type="protein sequence ID" value="CUS10981.1"/>
    <property type="molecule type" value="Genomic_DNA"/>
</dbReference>
<evidence type="ECO:0000313" key="2">
    <source>
        <dbReference type="Proteomes" id="UP001412239"/>
    </source>
</evidence>
<dbReference type="PANTHER" id="PTHR48174:SF5">
    <property type="entry name" value="VACUOLAR PROTEIN SORTING-ASSOCIATED PROTEIN 62"/>
    <property type="match status" value="1"/>
</dbReference>
<sequence>MQVRGVPEQGDQLNPRASERVSLFSFTHLLRNQDTDARLLLPRAESYASKPPGVPRVNTTNTSDPSPAVNAPLDCLLLMFLLAKQWLGAWFSLGGLRWAWDGDVAGTKPALGTGTKSHENVTGGFVPHFAIDYAPYVHLYSEEIFLPGDIGEHLEHTIPYLNYTPLTPLDTRQSLTSLSHLNRFGPHVYLTSDDDPETQPPWLRGEHNRPAPIGHGETDVGASTAPGIIIWTEKESNVTDVFYFYFYSFNLGNTVAGWRFGNHVGDWEHTAVRFVNGVPQSIFYSEHSSGAAYEYGAVEKIGIRVRISIPSSHHITLADTVPWIVQPVCYSARGSHANYARPGTHYYAIPFHLLADHTDKGPLWDVTKNSYIYKYDIEHDVLKPSHDTPGAPVDWFHFGGRWGDRMYKAGDRRQWMVAGQYHYVHGPTGPKFKNLARKEICQNEGACVVRSSLTEEAEIPFVTLEGWDGEGAGEWTDLLDEKEKRD</sequence>
<keyword evidence="2" id="KW-1185">Reference proteome</keyword>
<dbReference type="Pfam" id="PF06101">
    <property type="entry name" value="Vps62"/>
    <property type="match status" value="1"/>
</dbReference>